<dbReference type="EnsemblMetazoa" id="LLOJ009621-RA">
    <property type="protein sequence ID" value="LLOJ009621-PA"/>
    <property type="gene ID" value="LLOJ009621"/>
</dbReference>
<evidence type="ECO:0000256" key="1">
    <source>
        <dbReference type="SAM" id="MobiDB-lite"/>
    </source>
</evidence>
<feature type="compositionally biased region" description="Low complexity" evidence="1">
    <location>
        <begin position="580"/>
        <end position="592"/>
    </location>
</feature>
<evidence type="ECO:0000313" key="2">
    <source>
        <dbReference type="EnsemblMetazoa" id="LLOJ009621-PA"/>
    </source>
</evidence>
<keyword evidence="3" id="KW-1185">Reference proteome</keyword>
<dbReference type="AlphaFoldDB" id="A0A1B0CX85"/>
<dbReference type="EMBL" id="AJWK01033409">
    <property type="status" value="NOT_ANNOTATED_CDS"/>
    <property type="molecule type" value="Genomic_DNA"/>
</dbReference>
<feature type="region of interest" description="Disordered" evidence="1">
    <location>
        <begin position="61"/>
        <end position="88"/>
    </location>
</feature>
<dbReference type="VEuPathDB" id="VectorBase:LLOJ009621"/>
<feature type="region of interest" description="Disordered" evidence="1">
    <location>
        <begin position="559"/>
        <end position="652"/>
    </location>
</feature>
<proteinExistence type="predicted"/>
<name>A0A1B0CX85_LUTLO</name>
<feature type="compositionally biased region" description="Basic and acidic residues" evidence="1">
    <location>
        <begin position="559"/>
        <end position="573"/>
    </location>
</feature>
<dbReference type="VEuPathDB" id="VectorBase:LLONM1_001990"/>
<sequence length="923" mass="102116">MPRPQILHIVEPTKKSKPSVSFNLQPPKVDPPPPPPPEPNPDEIQQEFHDKVDSIRCYWSKLATSSESDEQPDNEAQAKENQNDVAPLTSVENIVKTIEGDVGDKKVFNSGKFNGEKSFCPTVEIIELDGKTQTAVVKAKSAENDFDHVRYKVMKSDTFQKNLLTQSRREAQFDGLMQYLQDYSFQELLANNNVVIIEPVRTKIEKISDKPVKHHRPACRITGGAGKGNEKGKNGLKRHFFYHPVRVNKELIDEELPTPDTVRNVRKLFEGTLRMRKEHPAAGMKASPAIGAKHTDCLRKKTLRYLAIDTSYDDAAGSIRKWDSASLSSGISSGDLSSPCECTATTEHGDTLFTADGHKVIHYSSEENLCDDELSIDTSYDDAAGSIRKWDSASLSSGISSGDLSSPCECTATTEHGDTLFTADGHKVIHYSSEENLCDDELCDTHYVSQDVLEKIRERGSSVTYYGGRVVDKKSNISPMTKAIMQEIRGSQIKCGACQPHNCPQTEELTAKFQRSDNNYLGVKFKLVKSNSCSSRLELVGTGKLNSTCSPNKITSVEQEKIQENGSEEHSLDAETEQSPPAATPAVQAAPHAARETTKSTKVCRNKNVDLAFSMSSTQKSQPTPKPTKDKENNAKKASQSLENLVNGRNEQTFRDIKGNSCESTKAKIIYHQQKSNSIDSDGGPQRNPKVVMRRFSDHILYDSQKNTPQSQPPDNKMVKWGTLNKFDEKNYVTNDTKLKHKKKYDEMEFEEFEVLDPNGECYDSLNRVKFKLVKSNSCSSRLELVGTGKLNSTCSPNKIASVEQEKIQENGSEEHSLDAETEQSVRTIVERLETGAIHQKPVPRIIESKCIEKIGNDDAKGGTGDGTTMTINNQLTEGGKSSEHRSLGPVELITQVTVNNHISFCTPPGGHTGRPGGPTCCP</sequence>
<organism evidence="2 3">
    <name type="scientific">Lutzomyia longipalpis</name>
    <name type="common">Sand fly</name>
    <dbReference type="NCBI Taxonomy" id="7200"/>
    <lineage>
        <taxon>Eukaryota</taxon>
        <taxon>Metazoa</taxon>
        <taxon>Ecdysozoa</taxon>
        <taxon>Arthropoda</taxon>
        <taxon>Hexapoda</taxon>
        <taxon>Insecta</taxon>
        <taxon>Pterygota</taxon>
        <taxon>Neoptera</taxon>
        <taxon>Endopterygota</taxon>
        <taxon>Diptera</taxon>
        <taxon>Nematocera</taxon>
        <taxon>Psychodoidea</taxon>
        <taxon>Psychodidae</taxon>
        <taxon>Lutzomyia</taxon>
        <taxon>Lutzomyia</taxon>
    </lineage>
</organism>
<reference evidence="2" key="1">
    <citation type="submission" date="2020-05" db="UniProtKB">
        <authorList>
            <consortium name="EnsemblMetazoa"/>
        </authorList>
    </citation>
    <scope>IDENTIFICATION</scope>
    <source>
        <strain evidence="2">Jacobina</strain>
    </source>
</reference>
<feature type="compositionally biased region" description="Pro residues" evidence="1">
    <location>
        <begin position="28"/>
        <end position="39"/>
    </location>
</feature>
<evidence type="ECO:0000313" key="3">
    <source>
        <dbReference type="Proteomes" id="UP000092461"/>
    </source>
</evidence>
<dbReference type="EMBL" id="AJWK01033408">
    <property type="status" value="NOT_ANNOTATED_CDS"/>
    <property type="molecule type" value="Genomic_DNA"/>
</dbReference>
<dbReference type="EMBL" id="AJWK01033410">
    <property type="status" value="NOT_ANNOTATED_CDS"/>
    <property type="molecule type" value="Genomic_DNA"/>
</dbReference>
<feature type="region of interest" description="Disordered" evidence="1">
    <location>
        <begin position="1"/>
        <end position="49"/>
    </location>
</feature>
<accession>A0A1B0CX85</accession>
<feature type="compositionally biased region" description="Polar residues" evidence="1">
    <location>
        <begin position="614"/>
        <end position="623"/>
    </location>
</feature>
<feature type="compositionally biased region" description="Polar residues" evidence="1">
    <location>
        <begin position="636"/>
        <end position="651"/>
    </location>
</feature>
<dbReference type="Proteomes" id="UP000092461">
    <property type="component" value="Unassembled WGS sequence"/>
</dbReference>
<protein>
    <submittedName>
        <fullName evidence="2">Uncharacterized protein</fullName>
    </submittedName>
</protein>